<evidence type="ECO:0000313" key="3">
    <source>
        <dbReference type="Proteomes" id="UP000050872"/>
    </source>
</evidence>
<dbReference type="PANTHER" id="PTHR47129:SF1">
    <property type="entry name" value="NMRA-LIKE DOMAIN-CONTAINING PROTEIN"/>
    <property type="match status" value="1"/>
</dbReference>
<organism evidence="2 3">
    <name type="scientific">Companilactobacillus mindensis DSM 14500</name>
    <dbReference type="NCBI Taxonomy" id="1423770"/>
    <lineage>
        <taxon>Bacteria</taxon>
        <taxon>Bacillati</taxon>
        <taxon>Bacillota</taxon>
        <taxon>Bacilli</taxon>
        <taxon>Lactobacillales</taxon>
        <taxon>Lactobacillaceae</taxon>
        <taxon>Companilactobacillus</taxon>
    </lineage>
</organism>
<keyword evidence="3" id="KW-1185">Reference proteome</keyword>
<gene>
    <name evidence="2" type="ORF">FD29_GL001971</name>
</gene>
<dbReference type="Proteomes" id="UP000050872">
    <property type="component" value="Unassembled WGS sequence"/>
</dbReference>
<dbReference type="OrthoDB" id="152510at2"/>
<dbReference type="RefSeq" id="WP_057887605.1">
    <property type="nucleotide sequence ID" value="NZ_AZEZ01000032.1"/>
</dbReference>
<reference evidence="2 3" key="1">
    <citation type="journal article" date="2015" name="Genome Announc.">
        <title>Expanding the biotechnology potential of lactobacilli through comparative genomics of 213 strains and associated genera.</title>
        <authorList>
            <person name="Sun Z."/>
            <person name="Harris H.M."/>
            <person name="McCann A."/>
            <person name="Guo C."/>
            <person name="Argimon S."/>
            <person name="Zhang W."/>
            <person name="Yang X."/>
            <person name="Jeffery I.B."/>
            <person name="Cooney J.C."/>
            <person name="Kagawa T.F."/>
            <person name="Liu W."/>
            <person name="Song Y."/>
            <person name="Salvetti E."/>
            <person name="Wrobel A."/>
            <person name="Rasinkangas P."/>
            <person name="Parkhill J."/>
            <person name="Rea M.C."/>
            <person name="O'Sullivan O."/>
            <person name="Ritari J."/>
            <person name="Douillard F.P."/>
            <person name="Paul Ross R."/>
            <person name="Yang R."/>
            <person name="Briner A.E."/>
            <person name="Felis G.E."/>
            <person name="de Vos W.M."/>
            <person name="Barrangou R."/>
            <person name="Klaenhammer T.R."/>
            <person name="Caufield P.W."/>
            <person name="Cui Y."/>
            <person name="Zhang H."/>
            <person name="O'Toole P.W."/>
        </authorList>
    </citation>
    <scope>NUCLEOTIDE SEQUENCE [LARGE SCALE GENOMIC DNA]</scope>
    <source>
        <strain evidence="2 3">DSM 14500</strain>
    </source>
</reference>
<dbReference type="AlphaFoldDB" id="A0A0R1QIU4"/>
<dbReference type="InterPro" id="IPR036291">
    <property type="entry name" value="NAD(P)-bd_dom_sf"/>
</dbReference>
<dbReference type="PATRIC" id="fig|1423770.3.peg.2024"/>
<dbReference type="STRING" id="1423770.FD29_GL001971"/>
<dbReference type="Gene3D" id="3.90.25.10">
    <property type="entry name" value="UDP-galactose 4-epimerase, domain 1"/>
    <property type="match status" value="1"/>
</dbReference>
<dbReference type="InterPro" id="IPR016040">
    <property type="entry name" value="NAD(P)-bd_dom"/>
</dbReference>
<sequence>MNIMVTGANGGYGSLAIDYLQKLAPNANVYGLVRSEAKGAALKEKGIQIRIGDYADFDSMKKALNGIDRLLFVSSPIPGIQKNVVDAAIANDVKYIAYTSIFQPEYSKFGLEINHKQTEEWIKESGIAYTILRNSWYMEVNQALFEYVKKTDKFVYFATEGKLSFALKREYAEAGARVISKGDFGSIINLANTPRSYEEISLAAQKAVGHGLDIETVRSNEFIPKLVSAGISANLTNVSAAYQEYTLKRNNGEERADKTEFEKILGHPLTSLSDAIKELES</sequence>
<dbReference type="EMBL" id="AZEZ01000032">
    <property type="protein sequence ID" value="KRL44775.1"/>
    <property type="molecule type" value="Genomic_DNA"/>
</dbReference>
<name>A0A0R1QIU4_9LACO</name>
<protein>
    <submittedName>
        <fullName evidence="2">YtfG protein</fullName>
    </submittedName>
</protein>
<dbReference type="SUPFAM" id="SSF51735">
    <property type="entry name" value="NAD(P)-binding Rossmann-fold domains"/>
    <property type="match status" value="1"/>
</dbReference>
<dbReference type="PANTHER" id="PTHR47129">
    <property type="entry name" value="QUINONE OXIDOREDUCTASE 2"/>
    <property type="match status" value="1"/>
</dbReference>
<dbReference type="Gene3D" id="3.40.50.720">
    <property type="entry name" value="NAD(P)-binding Rossmann-like Domain"/>
    <property type="match status" value="1"/>
</dbReference>
<accession>A0A0R1QIU4</accession>
<dbReference type="Pfam" id="PF13460">
    <property type="entry name" value="NAD_binding_10"/>
    <property type="match status" value="1"/>
</dbReference>
<evidence type="ECO:0000313" key="2">
    <source>
        <dbReference type="EMBL" id="KRL44775.1"/>
    </source>
</evidence>
<feature type="domain" description="NAD(P)-binding" evidence="1">
    <location>
        <begin position="7"/>
        <end position="154"/>
    </location>
</feature>
<evidence type="ECO:0000259" key="1">
    <source>
        <dbReference type="Pfam" id="PF13460"/>
    </source>
</evidence>
<dbReference type="InterPro" id="IPR052718">
    <property type="entry name" value="NmrA-type_oxidoreductase"/>
</dbReference>
<proteinExistence type="predicted"/>
<comment type="caution">
    <text evidence="2">The sequence shown here is derived from an EMBL/GenBank/DDBJ whole genome shotgun (WGS) entry which is preliminary data.</text>
</comment>